<evidence type="ECO:0000313" key="1">
    <source>
        <dbReference type="EMBL" id="KYM89855.1"/>
    </source>
</evidence>
<sequence>MAPMRRTARSIYAEEVAAVAALKAILYCLRSRNDHSRTVILGQGSRAKIELKYPVHQVCVERDQDLRRAWSNDLASFSSVLFRLKSRLEELIADATILLQYPSMLSLELLPADRIARDELDRANVPGILPTNADISPAARDLLKRLLQPDPRLRLRTLLSLQRIAFYMGYDIQSYMLKKESPFRILGIKNRQEMQQQRMDCFNKKFSNFESFPDDIITQMNHQ</sequence>
<dbReference type="Proteomes" id="UP000078540">
    <property type="component" value="Unassembled WGS sequence"/>
</dbReference>
<accession>A0A195BS60</accession>
<gene>
    <name evidence="1" type="ORF">ALC53_02167</name>
</gene>
<organism evidence="1 2">
    <name type="scientific">Atta colombica</name>
    <dbReference type="NCBI Taxonomy" id="520822"/>
    <lineage>
        <taxon>Eukaryota</taxon>
        <taxon>Metazoa</taxon>
        <taxon>Ecdysozoa</taxon>
        <taxon>Arthropoda</taxon>
        <taxon>Hexapoda</taxon>
        <taxon>Insecta</taxon>
        <taxon>Pterygota</taxon>
        <taxon>Neoptera</taxon>
        <taxon>Endopterygota</taxon>
        <taxon>Hymenoptera</taxon>
        <taxon>Apocrita</taxon>
        <taxon>Aculeata</taxon>
        <taxon>Formicoidea</taxon>
        <taxon>Formicidae</taxon>
        <taxon>Myrmicinae</taxon>
        <taxon>Atta</taxon>
    </lineage>
</organism>
<dbReference type="STRING" id="520822.A0A195BS60"/>
<protein>
    <submittedName>
        <fullName evidence="1">Uncharacterized protein</fullName>
    </submittedName>
</protein>
<proteinExistence type="predicted"/>
<evidence type="ECO:0000313" key="2">
    <source>
        <dbReference type="Proteomes" id="UP000078540"/>
    </source>
</evidence>
<name>A0A195BS60_9HYME</name>
<dbReference type="AlphaFoldDB" id="A0A195BS60"/>
<reference evidence="1 2" key="1">
    <citation type="submission" date="2015-09" db="EMBL/GenBank/DDBJ databases">
        <title>Atta colombica WGS genome.</title>
        <authorList>
            <person name="Nygaard S."/>
            <person name="Hu H."/>
            <person name="Boomsma J."/>
            <person name="Zhang G."/>
        </authorList>
    </citation>
    <scope>NUCLEOTIDE SEQUENCE [LARGE SCALE GENOMIC DNA]</scope>
    <source>
        <strain evidence="1">Treedump-2</strain>
        <tissue evidence="1">Whole body</tissue>
    </source>
</reference>
<keyword evidence="2" id="KW-1185">Reference proteome</keyword>
<dbReference type="EMBL" id="KQ976417">
    <property type="protein sequence ID" value="KYM89855.1"/>
    <property type="molecule type" value="Genomic_DNA"/>
</dbReference>